<sequence>MREIADQFFHIFVMVVILGFGLLGFLATGGSFDSWRSREGEKRRVNTVKRRIIRLGKFKPVYPQVPFRNNTPAY</sequence>
<keyword evidence="1" id="KW-0472">Membrane</keyword>
<dbReference type="EMBL" id="JADFFL010000003">
    <property type="protein sequence ID" value="MBE9662139.1"/>
    <property type="molecule type" value="Genomic_DNA"/>
</dbReference>
<keyword evidence="1" id="KW-1133">Transmembrane helix</keyword>
<dbReference type="AlphaFoldDB" id="A0A929KV37"/>
<keyword evidence="3" id="KW-1185">Reference proteome</keyword>
<keyword evidence="1" id="KW-0812">Transmembrane</keyword>
<proteinExistence type="predicted"/>
<name>A0A929KV37_9SPHI</name>
<feature type="transmembrane region" description="Helical" evidence="1">
    <location>
        <begin position="12"/>
        <end position="35"/>
    </location>
</feature>
<evidence type="ECO:0000256" key="1">
    <source>
        <dbReference type="SAM" id="Phobius"/>
    </source>
</evidence>
<evidence type="ECO:0000313" key="3">
    <source>
        <dbReference type="Proteomes" id="UP000622475"/>
    </source>
</evidence>
<protein>
    <submittedName>
        <fullName evidence="2">Uncharacterized protein</fullName>
    </submittedName>
</protein>
<dbReference type="RefSeq" id="WP_194111329.1">
    <property type="nucleotide sequence ID" value="NZ_JADFFL010000003.1"/>
</dbReference>
<organism evidence="2 3">
    <name type="scientific">Mucilaginibacter myungsuensis</name>
    <dbReference type="NCBI Taxonomy" id="649104"/>
    <lineage>
        <taxon>Bacteria</taxon>
        <taxon>Pseudomonadati</taxon>
        <taxon>Bacteroidota</taxon>
        <taxon>Sphingobacteriia</taxon>
        <taxon>Sphingobacteriales</taxon>
        <taxon>Sphingobacteriaceae</taxon>
        <taxon>Mucilaginibacter</taxon>
    </lineage>
</organism>
<comment type="caution">
    <text evidence="2">The sequence shown here is derived from an EMBL/GenBank/DDBJ whole genome shotgun (WGS) entry which is preliminary data.</text>
</comment>
<dbReference type="Proteomes" id="UP000622475">
    <property type="component" value="Unassembled WGS sequence"/>
</dbReference>
<gene>
    <name evidence="2" type="ORF">IRJ16_09605</name>
</gene>
<evidence type="ECO:0000313" key="2">
    <source>
        <dbReference type="EMBL" id="MBE9662139.1"/>
    </source>
</evidence>
<accession>A0A929KV37</accession>
<reference evidence="2" key="1">
    <citation type="submission" date="2020-10" db="EMBL/GenBank/DDBJ databases">
        <title>Mucilaginibacter mali sp. nov., isolated from rhizosphere soil of apple orchard.</title>
        <authorList>
            <person name="Lee J.-S."/>
            <person name="Kim H.S."/>
            <person name="Kim J.-S."/>
        </authorList>
    </citation>
    <scope>NUCLEOTIDE SEQUENCE</scope>
    <source>
        <strain evidence="2">KCTC 22746</strain>
    </source>
</reference>